<comment type="caution">
    <text evidence="1">The sequence shown here is derived from an EMBL/GenBank/DDBJ whole genome shotgun (WGS) entry which is preliminary data.</text>
</comment>
<gene>
    <name evidence="1" type="ORF">B0H16DRAFT_1474261</name>
</gene>
<evidence type="ECO:0000313" key="2">
    <source>
        <dbReference type="Proteomes" id="UP001215598"/>
    </source>
</evidence>
<accession>A0AAD7MJX1</accession>
<reference evidence="1" key="1">
    <citation type="submission" date="2023-03" db="EMBL/GenBank/DDBJ databases">
        <title>Massive genome expansion in bonnet fungi (Mycena s.s.) driven by repeated elements and novel gene families across ecological guilds.</title>
        <authorList>
            <consortium name="Lawrence Berkeley National Laboratory"/>
            <person name="Harder C.B."/>
            <person name="Miyauchi S."/>
            <person name="Viragh M."/>
            <person name="Kuo A."/>
            <person name="Thoen E."/>
            <person name="Andreopoulos B."/>
            <person name="Lu D."/>
            <person name="Skrede I."/>
            <person name="Drula E."/>
            <person name="Henrissat B."/>
            <person name="Morin E."/>
            <person name="Kohler A."/>
            <person name="Barry K."/>
            <person name="LaButti K."/>
            <person name="Morin E."/>
            <person name="Salamov A."/>
            <person name="Lipzen A."/>
            <person name="Mereny Z."/>
            <person name="Hegedus B."/>
            <person name="Baldrian P."/>
            <person name="Stursova M."/>
            <person name="Weitz H."/>
            <person name="Taylor A."/>
            <person name="Grigoriev I.V."/>
            <person name="Nagy L.G."/>
            <person name="Martin F."/>
            <person name="Kauserud H."/>
        </authorList>
    </citation>
    <scope>NUCLEOTIDE SEQUENCE</scope>
    <source>
        <strain evidence="1">CBHHK182m</strain>
    </source>
</reference>
<dbReference type="AlphaFoldDB" id="A0AAD7MJX1"/>
<dbReference type="EMBL" id="JARKIB010000237">
    <property type="protein sequence ID" value="KAJ7720682.1"/>
    <property type="molecule type" value="Genomic_DNA"/>
</dbReference>
<proteinExistence type="predicted"/>
<evidence type="ECO:0000313" key="1">
    <source>
        <dbReference type="EMBL" id="KAJ7720682.1"/>
    </source>
</evidence>
<dbReference type="Proteomes" id="UP001215598">
    <property type="component" value="Unassembled WGS sequence"/>
</dbReference>
<organism evidence="1 2">
    <name type="scientific">Mycena metata</name>
    <dbReference type="NCBI Taxonomy" id="1033252"/>
    <lineage>
        <taxon>Eukaryota</taxon>
        <taxon>Fungi</taxon>
        <taxon>Dikarya</taxon>
        <taxon>Basidiomycota</taxon>
        <taxon>Agaricomycotina</taxon>
        <taxon>Agaricomycetes</taxon>
        <taxon>Agaricomycetidae</taxon>
        <taxon>Agaricales</taxon>
        <taxon>Marasmiineae</taxon>
        <taxon>Mycenaceae</taxon>
        <taxon>Mycena</taxon>
    </lineage>
</organism>
<protein>
    <submittedName>
        <fullName evidence="1">Uncharacterized protein</fullName>
    </submittedName>
</protein>
<sequence length="328" mass="37317">MIMLIGRNKYPFDSGPNHAPGYCKRIFLNHLSSKNRRGARSSLHGWKEIRQPLLTIHAYMMIFSTLRTGEARLGDGRSMPSRHYTNVKMLGKCSFNSGPSHSGSKYGFFVLFSKCLLHSAGRGRKLWKHPEKGRRKARWWTVHAGNKLRSHNELLVGALVRLGPEPSLKNDVVLFVQNRPKLPFNVFQHARDARVEGTILSWPYGSHACLNSDVLDFGKFDGRKDVGACILNVFQRKIPDSVVTTGDGKYRHLRKHLFDSRALLSAVSRQFISACQWIATGSLDCRFTNSNQPSDYTEVECNFVQEREEKGLALDGPHLQQFAWRVKH</sequence>
<name>A0AAD7MJX1_9AGAR</name>
<keyword evidence="2" id="KW-1185">Reference proteome</keyword>